<evidence type="ECO:0000256" key="5">
    <source>
        <dbReference type="ARBA" id="ARBA00022989"/>
    </source>
</evidence>
<feature type="transmembrane region" description="Helical" evidence="9">
    <location>
        <begin position="307"/>
        <end position="333"/>
    </location>
</feature>
<dbReference type="PROSITE" id="PS50850">
    <property type="entry name" value="MFS"/>
    <property type="match status" value="1"/>
</dbReference>
<dbReference type="InterPro" id="IPR011701">
    <property type="entry name" value="MFS"/>
</dbReference>
<sequence length="613" mass="67240">MSTTDRDKESNSIEPPALPSKISYWRMLIDQGVVTSDIFNHPYSGSGLEDDPYIVGWIPDDPRNPMRLNRSLKWAFTVMCALSTFGVSLASSAYAGGIDEVISSFNVSQEVATLGVSVFVLGFAIGPLFWGPLSELYGRQVVFLVSYLGLAVFTAGATGSKNIWTLIILRFFAGSFGSSPFTNAGGIIADVFSAEDRGLAISLYTGAPFIGPTLGPVIGGFLGENAGWVWVQGFLATLAGVIWAVEGLVIPETYGPLLLRKRAARLSKLTGKVYISKIDNERPKVTNSEAFSTALGRPWVLLFAEPIVLLLSIYMAIVYGTLYLMFSAFPIVYQEQRGWSQGVASLPFLSVLTGMLLALVYNMWDNQRYKRIHVKCHGFAPPEERLPPSMIGGIAVPIGLFWFAWTNQASLHWIVSVVAAAPFGFGMVLVFLSIMSYLIDSYTIFAASALAANSIIRSCFGAVFPLFTTYMYHNLGIHWASCVPAFLSLACVPFPFLFYRYGPAIRRRCKFAAEADDFMRMLQKEAFTATPAEKATPNSNVGAETEEGYVQDRPHRVSDASLNESGRLSSESLALEPVVTYEGNPYDIDRVNTQSSAITNKSKSRSIKTWQKK</sequence>
<keyword evidence="12" id="KW-1185">Reference proteome</keyword>
<dbReference type="FunFam" id="1.20.1250.20:FF:000266">
    <property type="entry name" value="MFS multidrug transporter, putative"/>
    <property type="match status" value="1"/>
</dbReference>
<protein>
    <recommendedName>
        <fullName evidence="10">Major facilitator superfamily (MFS) profile domain-containing protein</fullName>
    </recommendedName>
</protein>
<dbReference type="PANTHER" id="PTHR23502">
    <property type="entry name" value="MAJOR FACILITATOR SUPERFAMILY"/>
    <property type="match status" value="1"/>
</dbReference>
<dbReference type="CDD" id="cd17323">
    <property type="entry name" value="MFS_Tpo1_MDR_like"/>
    <property type="match status" value="1"/>
</dbReference>
<evidence type="ECO:0000256" key="6">
    <source>
        <dbReference type="ARBA" id="ARBA00023136"/>
    </source>
</evidence>
<dbReference type="InterPro" id="IPR020846">
    <property type="entry name" value="MFS_dom"/>
</dbReference>
<keyword evidence="3" id="KW-1003">Cell membrane</keyword>
<feature type="transmembrane region" description="Helical" evidence="9">
    <location>
        <begin position="72"/>
        <end position="91"/>
    </location>
</feature>
<feature type="domain" description="Major facilitator superfamily (MFS) profile" evidence="10">
    <location>
        <begin position="76"/>
        <end position="508"/>
    </location>
</feature>
<reference evidence="12" key="1">
    <citation type="submission" date="2020-06" db="EMBL/GenBank/DDBJ databases">
        <title>A chromosome-scale genome assembly of Talaromyces rugulosus W13939.</title>
        <authorList>
            <person name="Wang B."/>
            <person name="Guo L."/>
            <person name="Ye K."/>
            <person name="Wang L."/>
        </authorList>
    </citation>
    <scope>NUCLEOTIDE SEQUENCE [LARGE SCALE GENOMIC DNA]</scope>
    <source>
        <strain evidence="12">W13939</strain>
    </source>
</reference>
<comment type="similarity">
    <text evidence="7">Belongs to the major facilitator superfamily. DHA1 family. Polyamines/proton antiporter (TC 2.A.1.2.16) subfamily.</text>
</comment>
<evidence type="ECO:0000313" key="11">
    <source>
        <dbReference type="EMBL" id="QKX55927.1"/>
    </source>
</evidence>
<gene>
    <name evidence="11" type="ORF">TRUGW13939_03026</name>
</gene>
<evidence type="ECO:0000256" key="7">
    <source>
        <dbReference type="ARBA" id="ARBA00038459"/>
    </source>
</evidence>
<dbReference type="GeneID" id="55990532"/>
<evidence type="ECO:0000256" key="3">
    <source>
        <dbReference type="ARBA" id="ARBA00022475"/>
    </source>
</evidence>
<dbReference type="AlphaFoldDB" id="A0A7H8QPP3"/>
<feature type="transmembrane region" description="Helical" evidence="9">
    <location>
        <begin position="163"/>
        <end position="189"/>
    </location>
</feature>
<dbReference type="SUPFAM" id="SSF103473">
    <property type="entry name" value="MFS general substrate transporter"/>
    <property type="match status" value="1"/>
</dbReference>
<keyword evidence="6 9" id="KW-0472">Membrane</keyword>
<dbReference type="KEGG" id="trg:TRUGW13939_03026"/>
<evidence type="ECO:0000256" key="1">
    <source>
        <dbReference type="ARBA" id="ARBA00004651"/>
    </source>
</evidence>
<dbReference type="GO" id="GO:0005886">
    <property type="term" value="C:plasma membrane"/>
    <property type="evidence" value="ECO:0007669"/>
    <property type="project" value="UniProtKB-SubCell"/>
</dbReference>
<feature type="transmembrane region" description="Helical" evidence="9">
    <location>
        <begin position="411"/>
        <end position="432"/>
    </location>
</feature>
<feature type="transmembrane region" description="Helical" evidence="9">
    <location>
        <begin position="111"/>
        <end position="129"/>
    </location>
</feature>
<dbReference type="EMBL" id="CP055899">
    <property type="protein sequence ID" value="QKX55927.1"/>
    <property type="molecule type" value="Genomic_DNA"/>
</dbReference>
<dbReference type="Pfam" id="PF07690">
    <property type="entry name" value="MFS_1"/>
    <property type="match status" value="1"/>
</dbReference>
<proteinExistence type="inferred from homology"/>
<evidence type="ECO:0000256" key="4">
    <source>
        <dbReference type="ARBA" id="ARBA00022692"/>
    </source>
</evidence>
<organism evidence="11 12">
    <name type="scientific">Talaromyces rugulosus</name>
    <name type="common">Penicillium rugulosum</name>
    <dbReference type="NCBI Taxonomy" id="121627"/>
    <lineage>
        <taxon>Eukaryota</taxon>
        <taxon>Fungi</taxon>
        <taxon>Dikarya</taxon>
        <taxon>Ascomycota</taxon>
        <taxon>Pezizomycotina</taxon>
        <taxon>Eurotiomycetes</taxon>
        <taxon>Eurotiomycetidae</taxon>
        <taxon>Eurotiales</taxon>
        <taxon>Trichocomaceae</taxon>
        <taxon>Talaromyces</taxon>
        <taxon>Talaromyces sect. Islandici</taxon>
    </lineage>
</organism>
<keyword evidence="4 9" id="KW-0812">Transmembrane</keyword>
<dbReference type="Gene3D" id="1.20.1250.20">
    <property type="entry name" value="MFS general substrate transporter like domains"/>
    <property type="match status" value="1"/>
</dbReference>
<evidence type="ECO:0000256" key="9">
    <source>
        <dbReference type="SAM" id="Phobius"/>
    </source>
</evidence>
<feature type="transmembrane region" description="Helical" evidence="9">
    <location>
        <begin position="228"/>
        <end position="250"/>
    </location>
</feature>
<dbReference type="Proteomes" id="UP000509510">
    <property type="component" value="Chromosome II"/>
</dbReference>
<evidence type="ECO:0000256" key="2">
    <source>
        <dbReference type="ARBA" id="ARBA00022448"/>
    </source>
</evidence>
<comment type="subcellular location">
    <subcellularLocation>
        <location evidence="1">Cell membrane</location>
        <topology evidence="1">Multi-pass membrane protein</topology>
    </subcellularLocation>
</comment>
<feature type="transmembrane region" description="Helical" evidence="9">
    <location>
        <begin position="345"/>
        <end position="364"/>
    </location>
</feature>
<accession>A0A7H8QPP3</accession>
<feature type="region of interest" description="Disordered" evidence="8">
    <location>
        <begin position="530"/>
        <end position="556"/>
    </location>
</feature>
<dbReference type="RefSeq" id="XP_035342105.1">
    <property type="nucleotide sequence ID" value="XM_035486212.1"/>
</dbReference>
<feature type="transmembrane region" description="Helical" evidence="9">
    <location>
        <begin position="385"/>
        <end position="405"/>
    </location>
</feature>
<keyword evidence="2" id="KW-0813">Transport</keyword>
<feature type="transmembrane region" description="Helical" evidence="9">
    <location>
        <begin position="201"/>
        <end position="222"/>
    </location>
</feature>
<evidence type="ECO:0000259" key="10">
    <source>
        <dbReference type="PROSITE" id="PS50850"/>
    </source>
</evidence>
<feature type="transmembrane region" description="Helical" evidence="9">
    <location>
        <begin position="444"/>
        <end position="464"/>
    </location>
</feature>
<dbReference type="PANTHER" id="PTHR23502:SF186">
    <property type="entry name" value="MAJOR FACILITATOR SUPERFAMILY (MFS) PROFILE DOMAIN-CONTAINING PROTEIN"/>
    <property type="match status" value="1"/>
</dbReference>
<feature type="transmembrane region" description="Helical" evidence="9">
    <location>
        <begin position="476"/>
        <end position="498"/>
    </location>
</feature>
<dbReference type="OrthoDB" id="446368at2759"/>
<dbReference type="GO" id="GO:0022857">
    <property type="term" value="F:transmembrane transporter activity"/>
    <property type="evidence" value="ECO:0007669"/>
    <property type="project" value="InterPro"/>
</dbReference>
<evidence type="ECO:0000256" key="8">
    <source>
        <dbReference type="SAM" id="MobiDB-lite"/>
    </source>
</evidence>
<dbReference type="InterPro" id="IPR036259">
    <property type="entry name" value="MFS_trans_sf"/>
</dbReference>
<keyword evidence="5 9" id="KW-1133">Transmembrane helix</keyword>
<feature type="transmembrane region" description="Helical" evidence="9">
    <location>
        <begin position="141"/>
        <end position="157"/>
    </location>
</feature>
<evidence type="ECO:0000313" key="12">
    <source>
        <dbReference type="Proteomes" id="UP000509510"/>
    </source>
</evidence>
<name>A0A7H8QPP3_TALRU</name>